<feature type="transmembrane region" description="Helical" evidence="1">
    <location>
        <begin position="87"/>
        <end position="105"/>
    </location>
</feature>
<protein>
    <submittedName>
        <fullName evidence="2">Uncharacterized protein</fullName>
    </submittedName>
</protein>
<proteinExistence type="predicted"/>
<dbReference type="AlphaFoldDB" id="A0A382W8T0"/>
<name>A0A382W8T0_9ZZZZ</name>
<reference evidence="2" key="1">
    <citation type="submission" date="2018-05" db="EMBL/GenBank/DDBJ databases">
        <authorList>
            <person name="Lanie J.A."/>
            <person name="Ng W.-L."/>
            <person name="Kazmierczak K.M."/>
            <person name="Andrzejewski T.M."/>
            <person name="Davidsen T.M."/>
            <person name="Wayne K.J."/>
            <person name="Tettelin H."/>
            <person name="Glass J.I."/>
            <person name="Rusch D."/>
            <person name="Podicherti R."/>
            <person name="Tsui H.-C.T."/>
            <person name="Winkler M.E."/>
        </authorList>
    </citation>
    <scope>NUCLEOTIDE SEQUENCE</scope>
</reference>
<feature type="transmembrane region" description="Helical" evidence="1">
    <location>
        <begin position="117"/>
        <end position="135"/>
    </location>
</feature>
<keyword evidence="1" id="KW-1133">Transmembrane helix</keyword>
<evidence type="ECO:0000256" key="1">
    <source>
        <dbReference type="SAM" id="Phobius"/>
    </source>
</evidence>
<gene>
    <name evidence="2" type="ORF">METZ01_LOCUS407382</name>
</gene>
<feature type="transmembrane region" description="Helical" evidence="1">
    <location>
        <begin position="20"/>
        <end position="38"/>
    </location>
</feature>
<keyword evidence="1" id="KW-0472">Membrane</keyword>
<accession>A0A382W8T0</accession>
<dbReference type="EMBL" id="UINC01157503">
    <property type="protein sequence ID" value="SVD54528.1"/>
    <property type="molecule type" value="Genomic_DNA"/>
</dbReference>
<keyword evidence="1" id="KW-0812">Transmembrane</keyword>
<evidence type="ECO:0000313" key="2">
    <source>
        <dbReference type="EMBL" id="SVD54528.1"/>
    </source>
</evidence>
<sequence length="140" mass="15676">MNKQMNDSGNLTARTKTHTIRLGFWTGTWVLSTAVAAFGPKFLWNFNTSLSIVGVLIHLGIGFGMILANKRYLNAVDELMRKIQLEAMALTLGVGLVVGMSYELLEDIKLISFEPQIPHLIMLMGFTYIIGIILGNRRYQ</sequence>
<organism evidence="2">
    <name type="scientific">marine metagenome</name>
    <dbReference type="NCBI Taxonomy" id="408172"/>
    <lineage>
        <taxon>unclassified sequences</taxon>
        <taxon>metagenomes</taxon>
        <taxon>ecological metagenomes</taxon>
    </lineage>
</organism>
<feature type="transmembrane region" description="Helical" evidence="1">
    <location>
        <begin position="44"/>
        <end position="67"/>
    </location>
</feature>